<reference evidence="3" key="1">
    <citation type="submission" date="2019-10" db="EMBL/GenBank/DDBJ databases">
        <authorList>
            <consortium name="DOE Joint Genome Institute"/>
            <person name="Kuo A."/>
            <person name="Miyauchi S."/>
            <person name="Kiss E."/>
            <person name="Drula E."/>
            <person name="Kohler A."/>
            <person name="Sanchez-Garcia M."/>
            <person name="Andreopoulos B."/>
            <person name="Barry K.W."/>
            <person name="Bonito G."/>
            <person name="Buee M."/>
            <person name="Carver A."/>
            <person name="Chen C."/>
            <person name="Cichocki N."/>
            <person name="Clum A."/>
            <person name="Culley D."/>
            <person name="Crous P.W."/>
            <person name="Fauchery L."/>
            <person name="Girlanda M."/>
            <person name="Hayes R."/>
            <person name="Keri Z."/>
            <person name="LaButti K."/>
            <person name="Lipzen A."/>
            <person name="Lombard V."/>
            <person name="Magnuson J."/>
            <person name="Maillard F."/>
            <person name="Morin E."/>
            <person name="Murat C."/>
            <person name="Nolan M."/>
            <person name="Ohm R."/>
            <person name="Pangilinan J."/>
            <person name="Pereira M."/>
            <person name="Perotto S."/>
            <person name="Peter M."/>
            <person name="Riley R."/>
            <person name="Sitrit Y."/>
            <person name="Stielow B."/>
            <person name="Szollosi G."/>
            <person name="Zifcakova L."/>
            <person name="Stursova M."/>
            <person name="Spatafora J.W."/>
            <person name="Tedersoo L."/>
            <person name="Vaario L.-M."/>
            <person name="Yamada A."/>
            <person name="Yan M."/>
            <person name="Wang P."/>
            <person name="Xu J."/>
            <person name="Bruns T."/>
            <person name="Baldrian P."/>
            <person name="Vilgalys R."/>
            <person name="Henrissat B."/>
            <person name="Grigoriev I.V."/>
            <person name="Hibbett D."/>
            <person name="Nagy L.G."/>
            <person name="Martin F.M."/>
        </authorList>
    </citation>
    <scope>NUCLEOTIDE SEQUENCE</scope>
    <source>
        <strain evidence="3">BED1</strain>
    </source>
</reference>
<dbReference type="Proteomes" id="UP001194468">
    <property type="component" value="Unassembled WGS sequence"/>
</dbReference>
<keyword evidence="4" id="KW-1185">Reference proteome</keyword>
<dbReference type="SMART" id="SM00355">
    <property type="entry name" value="ZnF_C2H2"/>
    <property type="match status" value="3"/>
</dbReference>
<dbReference type="PROSITE" id="PS00028">
    <property type="entry name" value="ZINC_FINGER_C2H2_1"/>
    <property type="match status" value="1"/>
</dbReference>
<dbReference type="EMBL" id="WHUW01000025">
    <property type="protein sequence ID" value="KAF8435325.1"/>
    <property type="molecule type" value="Genomic_DNA"/>
</dbReference>
<dbReference type="GO" id="GO:0008270">
    <property type="term" value="F:zinc ion binding"/>
    <property type="evidence" value="ECO:0007669"/>
    <property type="project" value="UniProtKB-KW"/>
</dbReference>
<gene>
    <name evidence="3" type="ORF">L210DRAFT_2523347</name>
</gene>
<keyword evidence="1" id="KW-0863">Zinc-finger</keyword>
<comment type="caution">
    <text evidence="3">The sequence shown here is derived from an EMBL/GenBank/DDBJ whole genome shotgun (WGS) entry which is preliminary data.</text>
</comment>
<sequence length="431" mass="47135">MLLSIPVLDILHSQLDIELDIGVDPSNGTLTYNIKDIHSRLRQPHELQTTGTDLALTLQSSPEGSDPGTLSIRISPTPAALCDPNSMNLSEDTMYLSADQSEHSAHSMTTGTLIPAVYAQDSFGDGDSANATYDHFVAGGQGSLDEIMHQSSLWASLQDNAPQQSDVPDLSPVSQTLSLISSGSITEDFDSYSQSGPYAFSDSQFNPASIQLDHTRYLASSATHHCSQDPINSIMDIQVQPEGSYLDPTSCGSFSIMDIFTPTSHSESSSQSSSTVASPKCGQINLESYPSTHSPCHGVSIHEAYPTSFPSNGGKSSAEPGRGGKRNVFPCPFPSCGRVLKSMYTQRIHLKTHESRPQKHFPCTMGCPESFTRHHDRLRHEVAQHGKQCEFSCTQCERFFSSQRMLDRHTCWSWRNGSVRWQQKDTAPSEA</sequence>
<feature type="domain" description="C2H2-type" evidence="2">
    <location>
        <begin position="329"/>
        <end position="358"/>
    </location>
</feature>
<keyword evidence="1" id="KW-0479">Metal-binding</keyword>
<evidence type="ECO:0000256" key="1">
    <source>
        <dbReference type="PROSITE-ProRule" id="PRU00042"/>
    </source>
</evidence>
<evidence type="ECO:0000313" key="3">
    <source>
        <dbReference type="EMBL" id="KAF8435325.1"/>
    </source>
</evidence>
<accession>A0AAD4BN70</accession>
<dbReference type="PROSITE" id="PS50157">
    <property type="entry name" value="ZINC_FINGER_C2H2_2"/>
    <property type="match status" value="1"/>
</dbReference>
<dbReference type="Gene3D" id="3.30.160.60">
    <property type="entry name" value="Classic Zinc Finger"/>
    <property type="match status" value="1"/>
</dbReference>
<organism evidence="3 4">
    <name type="scientific">Boletus edulis BED1</name>
    <dbReference type="NCBI Taxonomy" id="1328754"/>
    <lineage>
        <taxon>Eukaryota</taxon>
        <taxon>Fungi</taxon>
        <taxon>Dikarya</taxon>
        <taxon>Basidiomycota</taxon>
        <taxon>Agaricomycotina</taxon>
        <taxon>Agaricomycetes</taxon>
        <taxon>Agaricomycetidae</taxon>
        <taxon>Boletales</taxon>
        <taxon>Boletineae</taxon>
        <taxon>Boletaceae</taxon>
        <taxon>Boletoideae</taxon>
        <taxon>Boletus</taxon>
    </lineage>
</organism>
<proteinExistence type="predicted"/>
<name>A0AAD4BN70_BOLED</name>
<keyword evidence="1" id="KW-0862">Zinc</keyword>
<dbReference type="AlphaFoldDB" id="A0AAD4BN70"/>
<protein>
    <recommendedName>
        <fullName evidence="2">C2H2-type domain-containing protein</fullName>
    </recommendedName>
</protein>
<evidence type="ECO:0000259" key="2">
    <source>
        <dbReference type="PROSITE" id="PS50157"/>
    </source>
</evidence>
<reference evidence="3" key="2">
    <citation type="journal article" date="2020" name="Nat. Commun.">
        <title>Large-scale genome sequencing of mycorrhizal fungi provides insights into the early evolution of symbiotic traits.</title>
        <authorList>
            <person name="Miyauchi S."/>
            <person name="Kiss E."/>
            <person name="Kuo A."/>
            <person name="Drula E."/>
            <person name="Kohler A."/>
            <person name="Sanchez-Garcia M."/>
            <person name="Morin E."/>
            <person name="Andreopoulos B."/>
            <person name="Barry K.W."/>
            <person name="Bonito G."/>
            <person name="Buee M."/>
            <person name="Carver A."/>
            <person name="Chen C."/>
            <person name="Cichocki N."/>
            <person name="Clum A."/>
            <person name="Culley D."/>
            <person name="Crous P.W."/>
            <person name="Fauchery L."/>
            <person name="Girlanda M."/>
            <person name="Hayes R.D."/>
            <person name="Keri Z."/>
            <person name="LaButti K."/>
            <person name="Lipzen A."/>
            <person name="Lombard V."/>
            <person name="Magnuson J."/>
            <person name="Maillard F."/>
            <person name="Murat C."/>
            <person name="Nolan M."/>
            <person name="Ohm R.A."/>
            <person name="Pangilinan J."/>
            <person name="Pereira M.F."/>
            <person name="Perotto S."/>
            <person name="Peter M."/>
            <person name="Pfister S."/>
            <person name="Riley R."/>
            <person name="Sitrit Y."/>
            <person name="Stielow J.B."/>
            <person name="Szollosi G."/>
            <person name="Zifcakova L."/>
            <person name="Stursova M."/>
            <person name="Spatafora J.W."/>
            <person name="Tedersoo L."/>
            <person name="Vaario L.M."/>
            <person name="Yamada A."/>
            <person name="Yan M."/>
            <person name="Wang P."/>
            <person name="Xu J."/>
            <person name="Bruns T."/>
            <person name="Baldrian P."/>
            <person name="Vilgalys R."/>
            <person name="Dunand C."/>
            <person name="Henrissat B."/>
            <person name="Grigoriev I.V."/>
            <person name="Hibbett D."/>
            <person name="Nagy L.G."/>
            <person name="Martin F.M."/>
        </authorList>
    </citation>
    <scope>NUCLEOTIDE SEQUENCE</scope>
    <source>
        <strain evidence="3">BED1</strain>
    </source>
</reference>
<dbReference type="InterPro" id="IPR013087">
    <property type="entry name" value="Znf_C2H2_type"/>
</dbReference>
<evidence type="ECO:0000313" key="4">
    <source>
        <dbReference type="Proteomes" id="UP001194468"/>
    </source>
</evidence>